<evidence type="ECO:0000256" key="1">
    <source>
        <dbReference type="SAM" id="MobiDB-lite"/>
    </source>
</evidence>
<organism evidence="2 3">
    <name type="scientific">Triparma columacea</name>
    <dbReference type="NCBI Taxonomy" id="722753"/>
    <lineage>
        <taxon>Eukaryota</taxon>
        <taxon>Sar</taxon>
        <taxon>Stramenopiles</taxon>
        <taxon>Ochrophyta</taxon>
        <taxon>Bolidophyceae</taxon>
        <taxon>Parmales</taxon>
        <taxon>Triparmaceae</taxon>
        <taxon>Triparma</taxon>
    </lineage>
</organism>
<evidence type="ECO:0000313" key="2">
    <source>
        <dbReference type="EMBL" id="GMI45541.1"/>
    </source>
</evidence>
<keyword evidence="3" id="KW-1185">Reference proteome</keyword>
<proteinExistence type="predicted"/>
<dbReference type="EMBL" id="BRYA01000253">
    <property type="protein sequence ID" value="GMI45541.1"/>
    <property type="molecule type" value="Genomic_DNA"/>
</dbReference>
<dbReference type="Proteomes" id="UP001165065">
    <property type="component" value="Unassembled WGS sequence"/>
</dbReference>
<gene>
    <name evidence="2" type="ORF">TrCOL_g10418</name>
</gene>
<sequence length="183" mass="21147">MSHSQTVDMVHQQIRLLSQPHTYINDYTSPSRVKPDPSFKPLMFLAIKPPAMEEKTWEGEDWSTKDEVGLDLDSLSLVDKVKRPRFRLRRKRDSQHLGGNSVAEVSLKSITWEAYQRGGEKNSRRRKAPSSTTTSAAAPFYHHSGSHFKSPQPPVLIEMEREEQGQMKKRKIEERRVHRVSLN</sequence>
<evidence type="ECO:0000313" key="3">
    <source>
        <dbReference type="Proteomes" id="UP001165065"/>
    </source>
</evidence>
<feature type="compositionally biased region" description="Basic and acidic residues" evidence="1">
    <location>
        <begin position="158"/>
        <end position="176"/>
    </location>
</feature>
<protein>
    <submittedName>
        <fullName evidence="2">Uncharacterized protein</fullName>
    </submittedName>
</protein>
<name>A0A9W7GGI9_9STRA</name>
<accession>A0A9W7GGI9</accession>
<feature type="region of interest" description="Disordered" evidence="1">
    <location>
        <begin position="116"/>
        <end position="183"/>
    </location>
</feature>
<dbReference type="AlphaFoldDB" id="A0A9W7GGI9"/>
<comment type="caution">
    <text evidence="2">The sequence shown here is derived from an EMBL/GenBank/DDBJ whole genome shotgun (WGS) entry which is preliminary data.</text>
</comment>
<reference evidence="3" key="1">
    <citation type="journal article" date="2023" name="Commun. Biol.">
        <title>Genome analysis of Parmales, the sister group of diatoms, reveals the evolutionary specialization of diatoms from phago-mixotrophs to photoautotrophs.</title>
        <authorList>
            <person name="Ban H."/>
            <person name="Sato S."/>
            <person name="Yoshikawa S."/>
            <person name="Yamada K."/>
            <person name="Nakamura Y."/>
            <person name="Ichinomiya M."/>
            <person name="Sato N."/>
            <person name="Blanc-Mathieu R."/>
            <person name="Endo H."/>
            <person name="Kuwata A."/>
            <person name="Ogata H."/>
        </authorList>
    </citation>
    <scope>NUCLEOTIDE SEQUENCE [LARGE SCALE GENOMIC DNA]</scope>
</reference>